<reference evidence="1" key="1">
    <citation type="submission" date="2022-12" db="EMBL/GenBank/DDBJ databases">
        <title>Phocaeicola acetigenes sp. nov., isolated feces from a healthy human.</title>
        <authorList>
            <person name="Do H."/>
            <person name="Ha Y.B."/>
            <person name="Kim J.-S."/>
            <person name="Suh M.K."/>
            <person name="Kim H.S."/>
            <person name="Lee J.-S."/>
        </authorList>
    </citation>
    <scope>NUCLEOTIDE SEQUENCE</scope>
    <source>
        <strain evidence="1">KGMB11183</strain>
    </source>
</reference>
<protein>
    <submittedName>
        <fullName evidence="1">Uncharacterized protein</fullName>
    </submittedName>
</protein>
<dbReference type="Proteomes" id="UP001141933">
    <property type="component" value="Unassembled WGS sequence"/>
</dbReference>
<accession>A0ABT4PGE9</accession>
<evidence type="ECO:0000313" key="2">
    <source>
        <dbReference type="Proteomes" id="UP001141933"/>
    </source>
</evidence>
<dbReference type="EMBL" id="JAPZVM010000003">
    <property type="protein sequence ID" value="MCZ8372129.1"/>
    <property type="molecule type" value="Genomic_DNA"/>
</dbReference>
<comment type="caution">
    <text evidence="1">The sequence shown here is derived from an EMBL/GenBank/DDBJ whole genome shotgun (WGS) entry which is preliminary data.</text>
</comment>
<gene>
    <name evidence="1" type="ORF">O6P32_05310</name>
</gene>
<name>A0ABT4PGE9_9BACT</name>
<evidence type="ECO:0000313" key="1">
    <source>
        <dbReference type="EMBL" id="MCZ8372129.1"/>
    </source>
</evidence>
<keyword evidence="2" id="KW-1185">Reference proteome</keyword>
<organism evidence="1 2">
    <name type="scientific">Phocaeicola acetigenes</name>
    <dbReference type="NCBI Taxonomy" id="3016083"/>
    <lineage>
        <taxon>Bacteria</taxon>
        <taxon>Pseudomonadati</taxon>
        <taxon>Bacteroidota</taxon>
        <taxon>Bacteroidia</taxon>
        <taxon>Bacteroidales</taxon>
        <taxon>Bacteroidaceae</taxon>
        <taxon>Phocaeicola</taxon>
    </lineage>
</organism>
<proteinExistence type="predicted"/>
<sequence length="129" mass="15115">MIKQDYLIRIIQEIFTAIANMLLKRKKITQKEWSEYEDTAQKILGVNMMQLQTMRAEDILSLYDTQADLEKIELAAMIMLKIADETKDDLLLKTKLQQDGLNLLEYVQTHGTTYSLQRQLLINLLKIPR</sequence>